<accession>A0ABT1U3K8</accession>
<protein>
    <submittedName>
        <fullName evidence="1">Uncharacterized protein</fullName>
    </submittedName>
</protein>
<organism evidence="1 2">
    <name type="scientific">Methylomonas rivi</name>
    <dbReference type="NCBI Taxonomy" id="2952226"/>
    <lineage>
        <taxon>Bacteria</taxon>
        <taxon>Pseudomonadati</taxon>
        <taxon>Pseudomonadota</taxon>
        <taxon>Gammaproteobacteria</taxon>
        <taxon>Methylococcales</taxon>
        <taxon>Methylococcaceae</taxon>
        <taxon>Methylomonas</taxon>
    </lineage>
</organism>
<name>A0ABT1U3K8_9GAMM</name>
<reference evidence="1 2" key="1">
    <citation type="submission" date="2022-07" db="EMBL/GenBank/DDBJ databases">
        <title>Methylomonas rivi sp. nov., Methylomonas rosea sp. nov., Methylomonas aureus sp. nov. and Methylomonas subterranea sp. nov., four novel methanotrophs isolated from a freshwater creek and the deep terrestrial subsurface.</title>
        <authorList>
            <person name="Abin C."/>
            <person name="Sankaranarayanan K."/>
            <person name="Garner C."/>
            <person name="Sindelar R."/>
            <person name="Kotary K."/>
            <person name="Garner R."/>
            <person name="Barclay S."/>
            <person name="Lawson P."/>
            <person name="Krumholz L."/>
        </authorList>
    </citation>
    <scope>NUCLEOTIDE SEQUENCE [LARGE SCALE GENOMIC DNA]</scope>
    <source>
        <strain evidence="1 2">WSC-6</strain>
    </source>
</reference>
<sequence length="48" mass="5622">MDIEKYDRCFWVFCDNSPPPKDLIRYWRKHIGIGGRQFIGTGGGFQSE</sequence>
<gene>
    <name evidence="1" type="ORF">NP596_08125</name>
</gene>
<comment type="caution">
    <text evidence="1">The sequence shown here is derived from an EMBL/GenBank/DDBJ whole genome shotgun (WGS) entry which is preliminary data.</text>
</comment>
<evidence type="ECO:0000313" key="2">
    <source>
        <dbReference type="Proteomes" id="UP001524586"/>
    </source>
</evidence>
<dbReference type="RefSeq" id="WP_256614808.1">
    <property type="nucleotide sequence ID" value="NZ_JANIBK010000031.1"/>
</dbReference>
<dbReference type="Proteomes" id="UP001524586">
    <property type="component" value="Unassembled WGS sequence"/>
</dbReference>
<keyword evidence="2" id="KW-1185">Reference proteome</keyword>
<proteinExistence type="predicted"/>
<dbReference type="EMBL" id="JANIBK010000031">
    <property type="protein sequence ID" value="MCQ8128423.1"/>
    <property type="molecule type" value="Genomic_DNA"/>
</dbReference>
<evidence type="ECO:0000313" key="1">
    <source>
        <dbReference type="EMBL" id="MCQ8128423.1"/>
    </source>
</evidence>